<protein>
    <recommendedName>
        <fullName evidence="4">Chromosome segregation ATPase</fullName>
    </recommendedName>
</protein>
<accession>A0A1H3QQA0</accession>
<reference evidence="2 3" key="1">
    <citation type="submission" date="2016-10" db="EMBL/GenBank/DDBJ databases">
        <authorList>
            <person name="de Groot N.N."/>
        </authorList>
    </citation>
    <scope>NUCLEOTIDE SEQUENCE [LARGE SCALE GENOMIC DNA]</scope>
    <source>
        <strain evidence="2 3">APO</strain>
    </source>
</reference>
<feature type="coiled-coil region" evidence="1">
    <location>
        <begin position="736"/>
        <end position="897"/>
    </location>
</feature>
<dbReference type="Proteomes" id="UP000199230">
    <property type="component" value="Unassembled WGS sequence"/>
</dbReference>
<dbReference type="RefSeq" id="WP_143033217.1">
    <property type="nucleotide sequence ID" value="NZ_FNPV01000010.1"/>
</dbReference>
<evidence type="ECO:0000256" key="1">
    <source>
        <dbReference type="SAM" id="Coils"/>
    </source>
</evidence>
<dbReference type="Gene3D" id="1.10.287.1490">
    <property type="match status" value="1"/>
</dbReference>
<feature type="coiled-coil region" evidence="1">
    <location>
        <begin position="246"/>
        <end position="555"/>
    </location>
</feature>
<feature type="coiled-coil region" evidence="1">
    <location>
        <begin position="932"/>
        <end position="1018"/>
    </location>
</feature>
<dbReference type="STRING" id="159292.SAMN05192546_11049"/>
<dbReference type="OrthoDB" id="9815057at2"/>
<evidence type="ECO:0000313" key="2">
    <source>
        <dbReference type="EMBL" id="SDZ15510.1"/>
    </source>
</evidence>
<name>A0A1H3QQA0_9FIRM</name>
<gene>
    <name evidence="2" type="ORF">SAMN05192546_11049</name>
</gene>
<evidence type="ECO:0000313" key="3">
    <source>
        <dbReference type="Proteomes" id="UP000199230"/>
    </source>
</evidence>
<proteinExistence type="predicted"/>
<dbReference type="EMBL" id="FNPV01000010">
    <property type="protein sequence ID" value="SDZ15510.1"/>
    <property type="molecule type" value="Genomic_DNA"/>
</dbReference>
<organism evidence="2 3">
    <name type="scientific">Tindallia californiensis</name>
    <dbReference type="NCBI Taxonomy" id="159292"/>
    <lineage>
        <taxon>Bacteria</taxon>
        <taxon>Bacillati</taxon>
        <taxon>Bacillota</taxon>
        <taxon>Clostridia</taxon>
        <taxon>Peptostreptococcales</taxon>
        <taxon>Tindalliaceae</taxon>
        <taxon>Tindallia</taxon>
    </lineage>
</organism>
<keyword evidence="3" id="KW-1185">Reference proteome</keyword>
<keyword evidence="1" id="KW-0175">Coiled coil</keyword>
<feature type="coiled-coil region" evidence="1">
    <location>
        <begin position="1044"/>
        <end position="1071"/>
    </location>
</feature>
<evidence type="ECO:0008006" key="4">
    <source>
        <dbReference type="Google" id="ProtNLM"/>
    </source>
</evidence>
<sequence>MPAISKVRMTNIQFEGGHKRINDVLYRFDGHNGALLLENGGGKTVTVQTILQTVLPHVTVAGRKIRETLVLENTAAHVAVEWMLQDRPRRYAITAVTLYADDSGVKSEKFVDEYEGGDPHSIEHLPFVRKTQNHLERPAVRQEMHDYYLERQQKRMTARTFHTLHEYNRYLEEHFGIRKKEWESIVKVNSDEGGVEAFFENCRTTDQLVSRLLIPAVEDTQPGKGTEEFVETFEKQQDNFRKYRQLTRLMEESQKLETQVQQYAGQWEKLEGMRQEHLEEQRQAKTLYQFTEGELEKATIEKHLLEEQIRQREADLRQVLHQKASWQLALQQQEKNRMDEAMEKARQEHTEAKLAAEELKRFDHQLKLAKLQMEIEEQEVREQYAREKLENLDQQEDLASVRETLDTNRKKLKFRLEEELSQMKAEVTKQQQEWERKKREQERRAKRLENRQKELTELEKEKARLEEKVAGYQQRMEELKSYLLVLKDAQSIQQELPTWQQDLKQMETQKYTLQQRLKTLEEEEKKQKETLPSLKEKVTETQQQWQQRKNQVEQMEEAETAMLEEVRQWHSRWQLYDSLYHRENTLRGDLEEQVALTESRKEESILQEQQSGVAWRQYQNREVYTADPELERLAREWQRSLDYLETGADWLRSMEPETAEKMPWWPQTLITTGDQQQEVVKRLEKAREKLSQPVMVLTEQEARQLIQQKPMEGWEESLHTTIYPPHWEHHYQASVFQQWKEELEKEAAEKRRQRVEAEEEARRWQRNRNQLEGFFRKYSFESVTEAREQVEHWKQQYRDALSELKEREEVLKALEEEKAAGQQHINRLLEEIPVMEQKVSKGREYLQLKRKAEEETLNLKGKEQQRQAAEKQVESLRQEEENLRQALQQQAIQLEKGELKQRNFQQQEIYQELKDLEALATEESRAALEEEGKQLLATLREKHRDAEQLEAEIQACQRRLRDLDRERRLLQQESGLVEGLASFPEDGWDQLQDLQNQRKEQERLVEEKDQIHQKIKQEHAVLTSAMEKSAESIRQEYGEPIVFQEELHQVEAGLEKRAEELEVRKQHQEEQLWQGMEVLQQLEELMTQMKIANGSYGFLLQELEAALPSEELMRDYPYQRENWLREQLHRLHQTKMKKENQESHLQEAAKEFQHFCMHQLNNISLRENALAVLKNRETYEEVQQWEKDLGMKIRRVRQLHEDEIREKEKLLNSFIQQLHTWMVTLMRELKRIPDKTRIKTEDGWKPVYQFTLPDIEEAALRSLIRRHVEELTEFLEKSDRFRDEEGMEDAAEVRKYVESQLKSAHLLALLTKNQPLRIKCRKVTNDQRVVGIPASWETSNQWSGGEKWSKNMTLFLGILNYLAEKSHGHSGALTRRAVILDNPFGQASSDHVLAPVFFVAQQLGFQLLVLTAHGEAAMRDAFPVVYSCRLRLAEDGSKQIMNTSQELHTAYFMDKDPTALDRLGGHQQITLEEL</sequence>